<keyword evidence="3" id="KW-1185">Reference proteome</keyword>
<keyword evidence="1" id="KW-0732">Signal</keyword>
<dbReference type="Gramene" id="AET1Gv20203100.4">
    <property type="protein sequence ID" value="AET1Gv20203100.4"/>
    <property type="gene ID" value="AET1Gv20203100"/>
</dbReference>
<reference evidence="2" key="3">
    <citation type="journal article" date="2017" name="Nature">
        <title>Genome sequence of the progenitor of the wheat D genome Aegilops tauschii.</title>
        <authorList>
            <person name="Luo M.C."/>
            <person name="Gu Y.Q."/>
            <person name="Puiu D."/>
            <person name="Wang H."/>
            <person name="Twardziok S.O."/>
            <person name="Deal K.R."/>
            <person name="Huo N."/>
            <person name="Zhu T."/>
            <person name="Wang L."/>
            <person name="Wang Y."/>
            <person name="McGuire P.E."/>
            <person name="Liu S."/>
            <person name="Long H."/>
            <person name="Ramasamy R.K."/>
            <person name="Rodriguez J.C."/>
            <person name="Van S.L."/>
            <person name="Yuan L."/>
            <person name="Wang Z."/>
            <person name="Xia Z."/>
            <person name="Xiao L."/>
            <person name="Anderson O.D."/>
            <person name="Ouyang S."/>
            <person name="Liang Y."/>
            <person name="Zimin A.V."/>
            <person name="Pertea G."/>
            <person name="Qi P."/>
            <person name="Bennetzen J.L."/>
            <person name="Dai X."/>
            <person name="Dawson M.W."/>
            <person name="Muller H.G."/>
            <person name="Kugler K."/>
            <person name="Rivarola-Duarte L."/>
            <person name="Spannagl M."/>
            <person name="Mayer K.F.X."/>
            <person name="Lu F.H."/>
            <person name="Bevan M.W."/>
            <person name="Leroy P."/>
            <person name="Li P."/>
            <person name="You F.M."/>
            <person name="Sun Q."/>
            <person name="Liu Z."/>
            <person name="Lyons E."/>
            <person name="Wicker T."/>
            <person name="Salzberg S.L."/>
            <person name="Devos K.M."/>
            <person name="Dvorak J."/>
        </authorList>
    </citation>
    <scope>NUCLEOTIDE SEQUENCE [LARGE SCALE GENOMIC DNA]</scope>
    <source>
        <strain evidence="2">cv. AL8/78</strain>
    </source>
</reference>
<reference evidence="3" key="1">
    <citation type="journal article" date="2014" name="Science">
        <title>Ancient hybridizations among the ancestral genomes of bread wheat.</title>
        <authorList>
            <consortium name="International Wheat Genome Sequencing Consortium,"/>
            <person name="Marcussen T."/>
            <person name="Sandve S.R."/>
            <person name="Heier L."/>
            <person name="Spannagl M."/>
            <person name="Pfeifer M."/>
            <person name="Jakobsen K.S."/>
            <person name="Wulff B.B."/>
            <person name="Steuernagel B."/>
            <person name="Mayer K.F."/>
            <person name="Olsen O.A."/>
        </authorList>
    </citation>
    <scope>NUCLEOTIDE SEQUENCE [LARGE SCALE GENOMIC DNA]</scope>
    <source>
        <strain evidence="3">cv. AL8/78</strain>
    </source>
</reference>
<name>A0A452XXN9_AEGTS</name>
<feature type="chain" id="PRO_5019445256" evidence="1">
    <location>
        <begin position="16"/>
        <end position="79"/>
    </location>
</feature>
<feature type="signal peptide" evidence="1">
    <location>
        <begin position="1"/>
        <end position="15"/>
    </location>
</feature>
<dbReference type="Proteomes" id="UP000015105">
    <property type="component" value="Chromosome 1D"/>
</dbReference>
<evidence type="ECO:0000313" key="2">
    <source>
        <dbReference type="EnsemblPlants" id="AET1Gv20203100.4"/>
    </source>
</evidence>
<reference evidence="2" key="5">
    <citation type="journal article" date="2021" name="G3 (Bethesda)">
        <title>Aegilops tauschii genome assembly Aet v5.0 features greater sequence contiguity and improved annotation.</title>
        <authorList>
            <person name="Wang L."/>
            <person name="Zhu T."/>
            <person name="Rodriguez J.C."/>
            <person name="Deal K.R."/>
            <person name="Dubcovsky J."/>
            <person name="McGuire P.E."/>
            <person name="Lux T."/>
            <person name="Spannagl M."/>
            <person name="Mayer K.F.X."/>
            <person name="Baldrich P."/>
            <person name="Meyers B.C."/>
            <person name="Huo N."/>
            <person name="Gu Y.Q."/>
            <person name="Zhou H."/>
            <person name="Devos K.M."/>
            <person name="Bennetzen J.L."/>
            <person name="Unver T."/>
            <person name="Budak H."/>
            <person name="Gulick P.J."/>
            <person name="Galiba G."/>
            <person name="Kalapos B."/>
            <person name="Nelson D.R."/>
            <person name="Li P."/>
            <person name="You F.M."/>
            <person name="Luo M.C."/>
            <person name="Dvorak J."/>
        </authorList>
    </citation>
    <scope>NUCLEOTIDE SEQUENCE [LARGE SCALE GENOMIC DNA]</scope>
    <source>
        <strain evidence="2">cv. AL8/78</strain>
    </source>
</reference>
<accession>A0A452XXN9</accession>
<reference evidence="3" key="2">
    <citation type="journal article" date="2017" name="Nat. Plants">
        <title>The Aegilops tauschii genome reveals multiple impacts of transposons.</title>
        <authorList>
            <person name="Zhao G."/>
            <person name="Zou C."/>
            <person name="Li K."/>
            <person name="Wang K."/>
            <person name="Li T."/>
            <person name="Gao L."/>
            <person name="Zhang X."/>
            <person name="Wang H."/>
            <person name="Yang Z."/>
            <person name="Liu X."/>
            <person name="Jiang W."/>
            <person name="Mao L."/>
            <person name="Kong X."/>
            <person name="Jiao Y."/>
            <person name="Jia J."/>
        </authorList>
    </citation>
    <scope>NUCLEOTIDE SEQUENCE [LARGE SCALE GENOMIC DNA]</scope>
    <source>
        <strain evidence="3">cv. AL8/78</strain>
    </source>
</reference>
<sequence>MCIWLLFYIFLVSSGISVICTICRSRVTVFAKINMVNLTGLGGPDMAVGSVHIGAQRFGIISKGYPANQLVNARGNEEL</sequence>
<reference evidence="2" key="4">
    <citation type="submission" date="2019-03" db="UniProtKB">
        <authorList>
            <consortium name="EnsemblPlants"/>
        </authorList>
    </citation>
    <scope>IDENTIFICATION</scope>
</reference>
<dbReference type="EnsemblPlants" id="AET1Gv20203100.4">
    <property type="protein sequence ID" value="AET1Gv20203100.4"/>
    <property type="gene ID" value="AET1Gv20203100"/>
</dbReference>
<dbReference type="AlphaFoldDB" id="A0A452XXN9"/>
<evidence type="ECO:0000256" key="1">
    <source>
        <dbReference type="SAM" id="SignalP"/>
    </source>
</evidence>
<protein>
    <submittedName>
        <fullName evidence="2">Uncharacterized protein</fullName>
    </submittedName>
</protein>
<evidence type="ECO:0000313" key="3">
    <source>
        <dbReference type="Proteomes" id="UP000015105"/>
    </source>
</evidence>
<proteinExistence type="predicted"/>
<organism evidence="2 3">
    <name type="scientific">Aegilops tauschii subsp. strangulata</name>
    <name type="common">Goatgrass</name>
    <dbReference type="NCBI Taxonomy" id="200361"/>
    <lineage>
        <taxon>Eukaryota</taxon>
        <taxon>Viridiplantae</taxon>
        <taxon>Streptophyta</taxon>
        <taxon>Embryophyta</taxon>
        <taxon>Tracheophyta</taxon>
        <taxon>Spermatophyta</taxon>
        <taxon>Magnoliopsida</taxon>
        <taxon>Liliopsida</taxon>
        <taxon>Poales</taxon>
        <taxon>Poaceae</taxon>
        <taxon>BOP clade</taxon>
        <taxon>Pooideae</taxon>
        <taxon>Triticodae</taxon>
        <taxon>Triticeae</taxon>
        <taxon>Triticinae</taxon>
        <taxon>Aegilops</taxon>
    </lineage>
</organism>